<dbReference type="EMBL" id="GBRH01262965">
    <property type="protein sequence ID" value="JAD34930.1"/>
    <property type="molecule type" value="Transcribed_RNA"/>
</dbReference>
<proteinExistence type="predicted"/>
<reference evidence="1" key="2">
    <citation type="journal article" date="2015" name="Data Brief">
        <title>Shoot transcriptome of the giant reed, Arundo donax.</title>
        <authorList>
            <person name="Barrero R.A."/>
            <person name="Guerrero F.D."/>
            <person name="Moolhuijzen P."/>
            <person name="Goolsby J.A."/>
            <person name="Tidwell J."/>
            <person name="Bellgard S.E."/>
            <person name="Bellgard M.I."/>
        </authorList>
    </citation>
    <scope>NUCLEOTIDE SEQUENCE</scope>
    <source>
        <tissue evidence="1">Shoot tissue taken approximately 20 cm above the soil surface</tissue>
    </source>
</reference>
<name>A0A0A8ZDV5_ARUDO</name>
<protein>
    <submittedName>
        <fullName evidence="1">Uncharacterized protein</fullName>
    </submittedName>
</protein>
<reference evidence="1" key="1">
    <citation type="submission" date="2014-09" db="EMBL/GenBank/DDBJ databases">
        <authorList>
            <person name="Magalhaes I.L.F."/>
            <person name="Oliveira U."/>
            <person name="Santos F.R."/>
            <person name="Vidigal T.H.D.A."/>
            <person name="Brescovit A.D."/>
            <person name="Santos A.J."/>
        </authorList>
    </citation>
    <scope>NUCLEOTIDE SEQUENCE</scope>
    <source>
        <tissue evidence="1">Shoot tissue taken approximately 20 cm above the soil surface</tissue>
    </source>
</reference>
<evidence type="ECO:0000313" key="1">
    <source>
        <dbReference type="EMBL" id="JAD34930.1"/>
    </source>
</evidence>
<accession>A0A0A8ZDV5</accession>
<organism evidence="1">
    <name type="scientific">Arundo donax</name>
    <name type="common">Giant reed</name>
    <name type="synonym">Donax arundinaceus</name>
    <dbReference type="NCBI Taxonomy" id="35708"/>
    <lineage>
        <taxon>Eukaryota</taxon>
        <taxon>Viridiplantae</taxon>
        <taxon>Streptophyta</taxon>
        <taxon>Embryophyta</taxon>
        <taxon>Tracheophyta</taxon>
        <taxon>Spermatophyta</taxon>
        <taxon>Magnoliopsida</taxon>
        <taxon>Liliopsida</taxon>
        <taxon>Poales</taxon>
        <taxon>Poaceae</taxon>
        <taxon>PACMAD clade</taxon>
        <taxon>Arundinoideae</taxon>
        <taxon>Arundineae</taxon>
        <taxon>Arundo</taxon>
    </lineage>
</organism>
<sequence length="25" mass="2803">MPTIRSPICFISSSNCCILICCLVW</sequence>
<dbReference type="AlphaFoldDB" id="A0A0A8ZDV5"/>